<dbReference type="Pfam" id="PF13976">
    <property type="entry name" value="gag_pre-integrs"/>
    <property type="match status" value="1"/>
</dbReference>
<gene>
    <name evidence="6" type="ORF">VITISV_006246</name>
</gene>
<organism evidence="6">
    <name type="scientific">Vitis vinifera</name>
    <name type="common">Grape</name>
    <dbReference type="NCBI Taxonomy" id="29760"/>
    <lineage>
        <taxon>Eukaryota</taxon>
        <taxon>Viridiplantae</taxon>
        <taxon>Streptophyta</taxon>
        <taxon>Embryophyta</taxon>
        <taxon>Tracheophyta</taxon>
        <taxon>Spermatophyta</taxon>
        <taxon>Magnoliopsida</taxon>
        <taxon>eudicotyledons</taxon>
        <taxon>Gunneridae</taxon>
        <taxon>Pentapetalae</taxon>
        <taxon>rosids</taxon>
        <taxon>Vitales</taxon>
        <taxon>Vitaceae</taxon>
        <taxon>Viteae</taxon>
        <taxon>Vitis</taxon>
    </lineage>
</organism>
<dbReference type="GO" id="GO:0003676">
    <property type="term" value="F:nucleic acid binding"/>
    <property type="evidence" value="ECO:0007669"/>
    <property type="project" value="InterPro"/>
</dbReference>
<evidence type="ECO:0000313" key="6">
    <source>
        <dbReference type="EMBL" id="CAN70616.1"/>
    </source>
</evidence>
<dbReference type="InterPro" id="IPR054722">
    <property type="entry name" value="PolX-like_BBD"/>
</dbReference>
<dbReference type="InterPro" id="IPR036397">
    <property type="entry name" value="RNaseH_sf"/>
</dbReference>
<dbReference type="InterPro" id="IPR057670">
    <property type="entry name" value="SH3_retrovirus"/>
</dbReference>
<dbReference type="InterPro" id="IPR012337">
    <property type="entry name" value="RNaseH-like_sf"/>
</dbReference>
<feature type="region of interest" description="Disordered" evidence="1">
    <location>
        <begin position="203"/>
        <end position="224"/>
    </location>
</feature>
<proteinExistence type="predicted"/>
<dbReference type="EMBL" id="AM473073">
    <property type="protein sequence ID" value="CAN70616.1"/>
    <property type="molecule type" value="Genomic_DNA"/>
</dbReference>
<evidence type="ECO:0000259" key="5">
    <source>
        <dbReference type="Pfam" id="PF25597"/>
    </source>
</evidence>
<dbReference type="PANTHER" id="PTHR11439">
    <property type="entry name" value="GAG-POL-RELATED RETROTRANSPOSON"/>
    <property type="match status" value="1"/>
</dbReference>
<reference evidence="6" key="1">
    <citation type="journal article" date="2007" name="PLoS ONE">
        <title>The first genome sequence of an elite grapevine cultivar (Pinot noir Vitis vinifera L.): coping with a highly heterozygous genome.</title>
        <authorList>
            <person name="Velasco R."/>
            <person name="Zharkikh A."/>
            <person name="Troggio M."/>
            <person name="Cartwright D.A."/>
            <person name="Cestaro A."/>
            <person name="Pruss D."/>
            <person name="Pindo M."/>
            <person name="FitzGerald L.M."/>
            <person name="Vezzulli S."/>
            <person name="Reid J."/>
            <person name="Malacarne G."/>
            <person name="Iliev D."/>
            <person name="Coppola G."/>
            <person name="Wardell B."/>
            <person name="Micheletti D."/>
            <person name="Macalma T."/>
            <person name="Facci M."/>
            <person name="Mitchell J.T."/>
            <person name="Perazzolli M."/>
            <person name="Eldredge G."/>
            <person name="Gatto P."/>
            <person name="Oyzerski R."/>
            <person name="Moretto M."/>
            <person name="Gutin N."/>
            <person name="Stefanini M."/>
            <person name="Chen Y."/>
            <person name="Segala C."/>
            <person name="Davenport C."/>
            <person name="Dematte L."/>
            <person name="Mraz A."/>
            <person name="Battilana J."/>
            <person name="Stormo K."/>
            <person name="Costa F."/>
            <person name="Tao Q."/>
            <person name="Si-Ammour A."/>
            <person name="Harkins T."/>
            <person name="Lackey A."/>
            <person name="Perbost C."/>
            <person name="Taillon B."/>
            <person name="Stella A."/>
            <person name="Solovyev V."/>
            <person name="Fawcett J.A."/>
            <person name="Sterck L."/>
            <person name="Vandepoele K."/>
            <person name="Grando S.M."/>
            <person name="Toppo S."/>
            <person name="Moser C."/>
            <person name="Lanchbury J."/>
            <person name="Bogden R."/>
            <person name="Skolnick M."/>
            <person name="Sgaramella V."/>
            <person name="Bhatnagar S.K."/>
            <person name="Fontana P."/>
            <person name="Gutin A."/>
            <person name="Van de Peer Y."/>
            <person name="Salamini F."/>
            <person name="Viola R."/>
        </authorList>
    </citation>
    <scope>NUCLEOTIDE SEQUENCE</scope>
</reference>
<feature type="domain" description="Reverse transcriptase Ty1/copia-type" evidence="2">
    <location>
        <begin position="684"/>
        <end position="769"/>
    </location>
</feature>
<dbReference type="Pfam" id="PF14223">
    <property type="entry name" value="Retrotran_gag_2"/>
    <property type="match status" value="1"/>
</dbReference>
<dbReference type="Gene3D" id="3.30.420.10">
    <property type="entry name" value="Ribonuclease H-like superfamily/Ribonuclease H"/>
    <property type="match status" value="1"/>
</dbReference>
<dbReference type="InterPro" id="IPR013103">
    <property type="entry name" value="RVT_2"/>
</dbReference>
<dbReference type="AlphaFoldDB" id="A5BVV8"/>
<evidence type="ECO:0000259" key="2">
    <source>
        <dbReference type="Pfam" id="PF07727"/>
    </source>
</evidence>
<feature type="domain" description="Retrovirus-related Pol polyprotein from transposon TNT 1-94-like beta-barrel" evidence="4">
    <location>
        <begin position="261"/>
        <end position="340"/>
    </location>
</feature>
<evidence type="ECO:0000256" key="1">
    <source>
        <dbReference type="SAM" id="MobiDB-lite"/>
    </source>
</evidence>
<protein>
    <recommendedName>
        <fullName evidence="7">Retrovirus-related Pol polyprotein from transposon TNT 1-94</fullName>
    </recommendedName>
</protein>
<dbReference type="Pfam" id="PF07727">
    <property type="entry name" value="RVT_2"/>
    <property type="match status" value="1"/>
</dbReference>
<name>A5BVV8_VITVI</name>
<accession>A5BVV8</accession>
<feature type="domain" description="Retroviral polymerase SH3-like" evidence="5">
    <location>
        <begin position="537"/>
        <end position="599"/>
    </location>
</feature>
<sequence>MSTSSNTSSVIAVFNGEHYHIWVVKMRFYLRSQGLWNVVMSEANPPPLGANPTVAQMKAYEEKKLKKDKAITCLHSGLADHIFTKIMDLDTLKQVWDKLQGEFEGSNRVKIVKLLTLKREFEFMKMKDNESVKDYSSRLMDVVNQMRLLVPQKFEAKISTIEATCDLQSLTIAELISKLHVKEQRVLMRGDEAIEGAFQANHKGKSSGNLQGKKFFKNNKGKAEGSSRKENFLLYSHCNRTNHAEKDCWYKALSSHELNTWLIDNGCTNHMTKHLSIFTSIDRSVQPKIKLGNGEVVQAKGKRTIAINTKRGTKIVTNVLYIPELDQNLLSVTQMLRNGYVVSFKEIFCFITDVHGTKIAKIKLNGNSFYLKLDLVEGHVFYAKIDESVVWHTRYGHFNLKSLKFMQKAGIVEDMPEITVTAQTCESCELRKQHHKSFPQNMSKRATHKLELVHSDICGPMSTASLSNNVYFALFIDDLSRMTWVYFLKTKLQVLSVFKSFKKMVETQSGQKVKSKTPIEAWPGVIPSVKHLKVFGSLCYLHVPSIKRGKLDERAKKCVFVGFAAESRGYRIYSLSKMKIMISREVHFDENSYWNWDLKKVHKCDQTTPSILEPAVESTSLEDPLDVEATSDTPMLKVRPLSDVYERSNLVHAESTCYTKATRFPEWIEAMKPEIDVIERNGTWKTKFNSDGSTFNHKATLVVNGFAQVVGVDYGDTFAPVARHDTIRLLLALAGQMGWKVYHLDVKAAFVNGILLEDIYVQQPEGFEEFNLESCKEVATLLAQNEKISKNDGEKLEEPSAYRSLIGSLLYLIATRPDLMFPAGFLSRFMSSPSNVHMGVSKSVLKYVKGTKNLGIWYLKTGGVKLDGYANSDWPGSVDDMKSTSSYQEVMAQSTAKVEYISLAANTNQGIWLRKLLADLGQEQSSPTELYYDNKSVIPIAQNPVQHGKTKHMNVKFHSIREGEKNSLVKLHYCSTDVQLVDIMTKAPLKSRLEFLRLKLGMSKANLKEEC</sequence>
<feature type="domain" description="GAG-pre-integrase" evidence="3">
    <location>
        <begin position="380"/>
        <end position="433"/>
    </location>
</feature>
<dbReference type="PANTHER" id="PTHR11439:SF502">
    <property type="entry name" value="SECRETED RXLR EFFECTOR PROTEIN 161-LIKE"/>
    <property type="match status" value="1"/>
</dbReference>
<evidence type="ECO:0000259" key="3">
    <source>
        <dbReference type="Pfam" id="PF13976"/>
    </source>
</evidence>
<dbReference type="SUPFAM" id="SSF53098">
    <property type="entry name" value="Ribonuclease H-like"/>
    <property type="match status" value="1"/>
</dbReference>
<evidence type="ECO:0000259" key="4">
    <source>
        <dbReference type="Pfam" id="PF22936"/>
    </source>
</evidence>
<dbReference type="CDD" id="cd09272">
    <property type="entry name" value="RNase_HI_RT_Ty1"/>
    <property type="match status" value="1"/>
</dbReference>
<evidence type="ECO:0008006" key="7">
    <source>
        <dbReference type="Google" id="ProtNLM"/>
    </source>
</evidence>
<dbReference type="Pfam" id="PF25597">
    <property type="entry name" value="SH3_retrovirus"/>
    <property type="match status" value="1"/>
</dbReference>
<dbReference type="InterPro" id="IPR025724">
    <property type="entry name" value="GAG-pre-integrase_dom"/>
</dbReference>
<dbReference type="Pfam" id="PF22936">
    <property type="entry name" value="Pol_BBD"/>
    <property type="match status" value="1"/>
</dbReference>